<keyword evidence="2" id="KW-0805">Transcription regulation</keyword>
<dbReference type="CDD" id="cd06171">
    <property type="entry name" value="Sigma70_r4"/>
    <property type="match status" value="1"/>
</dbReference>
<dbReference type="PANTHER" id="PTHR43133:SF58">
    <property type="entry name" value="ECF RNA POLYMERASE SIGMA FACTOR SIGD"/>
    <property type="match status" value="1"/>
</dbReference>
<dbReference type="Gene3D" id="1.10.1740.10">
    <property type="match status" value="1"/>
</dbReference>
<dbReference type="InterPro" id="IPR039425">
    <property type="entry name" value="RNA_pol_sigma-70-like"/>
</dbReference>
<evidence type="ECO:0000256" key="2">
    <source>
        <dbReference type="ARBA" id="ARBA00023015"/>
    </source>
</evidence>
<evidence type="ECO:0000313" key="7">
    <source>
        <dbReference type="EMBL" id="XBO41922.1"/>
    </source>
</evidence>
<dbReference type="Gene3D" id="1.10.10.10">
    <property type="entry name" value="Winged helix-like DNA-binding domain superfamily/Winged helix DNA-binding domain"/>
    <property type="match status" value="1"/>
</dbReference>
<evidence type="ECO:0000259" key="6">
    <source>
        <dbReference type="Pfam" id="PF04545"/>
    </source>
</evidence>
<dbReference type="InterPro" id="IPR007630">
    <property type="entry name" value="RNA_pol_sigma70_r4"/>
</dbReference>
<dbReference type="EMBL" id="CP157483">
    <property type="protein sequence ID" value="XBO41922.1"/>
    <property type="molecule type" value="Genomic_DNA"/>
</dbReference>
<comment type="similarity">
    <text evidence="1">Belongs to the sigma-70 factor family. ECF subfamily.</text>
</comment>
<dbReference type="InterPro" id="IPR014284">
    <property type="entry name" value="RNA_pol_sigma-70_dom"/>
</dbReference>
<evidence type="ECO:0000256" key="4">
    <source>
        <dbReference type="ARBA" id="ARBA00023125"/>
    </source>
</evidence>
<gene>
    <name evidence="7" type="ORF">ABEG17_09970</name>
</gene>
<dbReference type="NCBIfam" id="TIGR02937">
    <property type="entry name" value="sigma70-ECF"/>
    <property type="match status" value="1"/>
</dbReference>
<keyword evidence="3" id="KW-0731">Sigma factor</keyword>
<dbReference type="AlphaFoldDB" id="A0AAU7JNV1"/>
<dbReference type="RefSeq" id="WP_406829322.1">
    <property type="nucleotide sequence ID" value="NZ_CP157483.1"/>
</dbReference>
<protein>
    <submittedName>
        <fullName evidence="7">Sigma-70 family RNA polymerase sigma factor</fullName>
    </submittedName>
</protein>
<proteinExistence type="inferred from homology"/>
<dbReference type="InterPro" id="IPR036388">
    <property type="entry name" value="WH-like_DNA-bd_sf"/>
</dbReference>
<dbReference type="GO" id="GO:0016987">
    <property type="term" value="F:sigma factor activity"/>
    <property type="evidence" value="ECO:0007669"/>
    <property type="project" value="UniProtKB-KW"/>
</dbReference>
<feature type="domain" description="RNA polymerase sigma-70 region 4" evidence="6">
    <location>
        <begin position="126"/>
        <end position="172"/>
    </location>
</feature>
<keyword evidence="4" id="KW-0238">DNA-binding</keyword>
<sequence length="182" mass="19500">MHSVTDELVAAAMAGETGALRSIYEALAPRVSGYLRSHGSTDPEGLTQDVFLVLFQRLSDLTGGAAGLRTFTFSLAHARVVDELRARQRHPATVPYEPDTDRRTSDSAEVVAVRALDATQALALVDALNEGQRDVVLLRVVAGLSLEETATALGRSVGSVKQLQRRALLSLRSTAHERGVTP</sequence>
<keyword evidence="5" id="KW-0804">Transcription</keyword>
<dbReference type="InterPro" id="IPR013325">
    <property type="entry name" value="RNA_pol_sigma_r2"/>
</dbReference>
<accession>A0AAU7JNV1</accession>
<dbReference type="InterPro" id="IPR013324">
    <property type="entry name" value="RNA_pol_sigma_r3/r4-like"/>
</dbReference>
<name>A0AAU7JNV1_9MICO</name>
<dbReference type="GO" id="GO:0003677">
    <property type="term" value="F:DNA binding"/>
    <property type="evidence" value="ECO:0007669"/>
    <property type="project" value="UniProtKB-KW"/>
</dbReference>
<dbReference type="PANTHER" id="PTHR43133">
    <property type="entry name" value="RNA POLYMERASE ECF-TYPE SIGMA FACTO"/>
    <property type="match status" value="1"/>
</dbReference>
<evidence type="ECO:0000256" key="3">
    <source>
        <dbReference type="ARBA" id="ARBA00023082"/>
    </source>
</evidence>
<organism evidence="7">
    <name type="scientific">Pedococcus sp. KACC 23699</name>
    <dbReference type="NCBI Taxonomy" id="3149228"/>
    <lineage>
        <taxon>Bacteria</taxon>
        <taxon>Bacillati</taxon>
        <taxon>Actinomycetota</taxon>
        <taxon>Actinomycetes</taxon>
        <taxon>Micrococcales</taxon>
        <taxon>Intrasporangiaceae</taxon>
        <taxon>Pedococcus</taxon>
    </lineage>
</organism>
<dbReference type="SUPFAM" id="SSF88946">
    <property type="entry name" value="Sigma2 domain of RNA polymerase sigma factors"/>
    <property type="match status" value="1"/>
</dbReference>
<dbReference type="GO" id="GO:0006352">
    <property type="term" value="P:DNA-templated transcription initiation"/>
    <property type="evidence" value="ECO:0007669"/>
    <property type="project" value="InterPro"/>
</dbReference>
<reference evidence="7" key="1">
    <citation type="submission" date="2024-05" db="EMBL/GenBank/DDBJ databases">
        <authorList>
            <person name="Kim S."/>
            <person name="Heo J."/>
            <person name="Choi H."/>
            <person name="Choi Y."/>
            <person name="Kwon S.-W."/>
            <person name="Kim Y."/>
        </authorList>
    </citation>
    <scope>NUCLEOTIDE SEQUENCE</scope>
    <source>
        <strain evidence="7">KACC 23699</strain>
    </source>
</reference>
<evidence type="ECO:0000256" key="1">
    <source>
        <dbReference type="ARBA" id="ARBA00010641"/>
    </source>
</evidence>
<dbReference type="Pfam" id="PF04545">
    <property type="entry name" value="Sigma70_r4"/>
    <property type="match status" value="1"/>
</dbReference>
<evidence type="ECO:0000256" key="5">
    <source>
        <dbReference type="ARBA" id="ARBA00023163"/>
    </source>
</evidence>
<dbReference type="SUPFAM" id="SSF88659">
    <property type="entry name" value="Sigma3 and sigma4 domains of RNA polymerase sigma factors"/>
    <property type="match status" value="1"/>
</dbReference>